<organism evidence="2 3">
    <name type="scientific">Verticillium longisporum</name>
    <name type="common">Verticillium dahliae var. longisporum</name>
    <dbReference type="NCBI Taxonomy" id="100787"/>
    <lineage>
        <taxon>Eukaryota</taxon>
        <taxon>Fungi</taxon>
        <taxon>Dikarya</taxon>
        <taxon>Ascomycota</taxon>
        <taxon>Pezizomycotina</taxon>
        <taxon>Sordariomycetes</taxon>
        <taxon>Hypocreomycetidae</taxon>
        <taxon>Glomerellales</taxon>
        <taxon>Plectosphaerellaceae</taxon>
        <taxon>Verticillium</taxon>
    </lineage>
</organism>
<name>A0A0G4MMK6_VERLO</name>
<evidence type="ECO:0000313" key="2">
    <source>
        <dbReference type="EMBL" id="CRK35377.1"/>
    </source>
</evidence>
<dbReference type="Proteomes" id="UP000045706">
    <property type="component" value="Unassembled WGS sequence"/>
</dbReference>
<evidence type="ECO:0000313" key="1">
    <source>
        <dbReference type="EMBL" id="CRK31234.1"/>
    </source>
</evidence>
<evidence type="ECO:0000313" key="4">
    <source>
        <dbReference type="Proteomes" id="UP000045706"/>
    </source>
</evidence>
<gene>
    <name evidence="2" type="ORF">BN1708_006712</name>
    <name evidence="1" type="ORF">BN1723_014463</name>
</gene>
<dbReference type="EMBL" id="CVQI01023447">
    <property type="protein sequence ID" value="CRK31234.1"/>
    <property type="molecule type" value="Genomic_DNA"/>
</dbReference>
<protein>
    <submittedName>
        <fullName evidence="2">Uncharacterized protein</fullName>
    </submittedName>
</protein>
<dbReference type="AlphaFoldDB" id="A0A0G4MMK6"/>
<proteinExistence type="predicted"/>
<keyword evidence="3" id="KW-1185">Reference proteome</keyword>
<reference evidence="3 4" key="1">
    <citation type="submission" date="2015-05" db="EMBL/GenBank/DDBJ databases">
        <authorList>
            <person name="Fogelqvist Johan"/>
        </authorList>
    </citation>
    <scope>NUCLEOTIDE SEQUENCE [LARGE SCALE GENOMIC DNA]</scope>
    <source>
        <strain evidence="2">VL1</strain>
        <strain evidence="1">VL2</strain>
    </source>
</reference>
<dbReference type="EMBL" id="CVQH01023527">
    <property type="protein sequence ID" value="CRK35377.1"/>
    <property type="molecule type" value="Genomic_DNA"/>
</dbReference>
<accession>A0A0G4MMK6</accession>
<sequence length="248" mass="28831">MHAFRSMAPYEHGFSEEQLDEWMRKLKPIWIDEGLVKYLPLKAGSGIFGKNNRVAHNATAMSVDGSEGGLIYNRFRHLLLGNKLHDQNPDFKSMWELCRLRYKISFPFHRFLWFPFEYREHMIHEHRAAVLQPDWAALGRNLETLTLDLRWKQAFTKQAVFEAAKVMSANLQLRRLLLLGLRAEKRQKLVRKTLKGTPANETMFSSSEHQTIEDLEEVESFGNFKNWVAAFRGALRPGGELVFVDNLA</sequence>
<dbReference type="Proteomes" id="UP000044602">
    <property type="component" value="Unassembled WGS sequence"/>
</dbReference>
<evidence type="ECO:0000313" key="3">
    <source>
        <dbReference type="Proteomes" id="UP000044602"/>
    </source>
</evidence>